<dbReference type="eggNOG" id="COG3708">
    <property type="taxonomic scope" value="Bacteria"/>
</dbReference>
<keyword evidence="2 5" id="KW-0238">DNA-binding</keyword>
<dbReference type="KEGG" id="sgp:SpiGrapes_2441"/>
<dbReference type="InterPro" id="IPR018060">
    <property type="entry name" value="HTH_AraC"/>
</dbReference>
<dbReference type="PANTHER" id="PTHR47504:SF5">
    <property type="entry name" value="RIGHT ORIGIN-BINDING PROTEIN"/>
    <property type="match status" value="1"/>
</dbReference>
<dbReference type="PANTHER" id="PTHR47504">
    <property type="entry name" value="RIGHT ORIGIN-BINDING PROTEIN"/>
    <property type="match status" value="1"/>
</dbReference>
<dbReference type="Proteomes" id="UP000005632">
    <property type="component" value="Chromosome"/>
</dbReference>
<accession>G8QTG6</accession>
<dbReference type="AlphaFoldDB" id="G8QTG6"/>
<proteinExistence type="predicted"/>
<organism evidence="5 6">
    <name type="scientific">Sphaerochaeta pleomorpha (strain ATCC BAA-1885 / DSM 22778 / Grapes)</name>
    <dbReference type="NCBI Taxonomy" id="158190"/>
    <lineage>
        <taxon>Bacteria</taxon>
        <taxon>Pseudomonadati</taxon>
        <taxon>Spirochaetota</taxon>
        <taxon>Spirochaetia</taxon>
        <taxon>Spirochaetales</taxon>
        <taxon>Sphaerochaetaceae</taxon>
        <taxon>Sphaerochaeta</taxon>
    </lineage>
</organism>
<dbReference type="HOGENOM" id="CLU_000445_81_1_12"/>
<keyword evidence="6" id="KW-1185">Reference proteome</keyword>
<feature type="domain" description="HTH araC/xylS-type" evidence="4">
    <location>
        <begin position="11"/>
        <end position="109"/>
    </location>
</feature>
<dbReference type="Gene3D" id="1.10.10.60">
    <property type="entry name" value="Homeodomain-like"/>
    <property type="match status" value="2"/>
</dbReference>
<reference evidence="5 6" key="1">
    <citation type="submission" date="2011-11" db="EMBL/GenBank/DDBJ databases">
        <title>Complete sequence of Spirochaeta sp. grapes.</title>
        <authorList>
            <consortium name="US DOE Joint Genome Institute"/>
            <person name="Lucas S."/>
            <person name="Han J."/>
            <person name="Lapidus A."/>
            <person name="Cheng J.-F."/>
            <person name="Goodwin L."/>
            <person name="Pitluck S."/>
            <person name="Peters L."/>
            <person name="Ovchinnikova G."/>
            <person name="Munk A.C."/>
            <person name="Detter J.C."/>
            <person name="Han C."/>
            <person name="Tapia R."/>
            <person name="Land M."/>
            <person name="Hauser L."/>
            <person name="Kyrpides N."/>
            <person name="Ivanova N."/>
            <person name="Pagani I."/>
            <person name="Ritalahtilisa K."/>
            <person name="Loeffler F."/>
            <person name="Woyke T."/>
        </authorList>
    </citation>
    <scope>NUCLEOTIDE SEQUENCE [LARGE SCALE GENOMIC DNA]</scope>
    <source>
        <strain evidence="6">ATCC BAA-1885 / DSM 22778 / Grapes</strain>
    </source>
</reference>
<keyword evidence="3" id="KW-0804">Transcription</keyword>
<evidence type="ECO:0000256" key="1">
    <source>
        <dbReference type="ARBA" id="ARBA00023015"/>
    </source>
</evidence>
<gene>
    <name evidence="5" type="ordered locus">SpiGrapes_2441</name>
</gene>
<dbReference type="GO" id="GO:0043565">
    <property type="term" value="F:sequence-specific DNA binding"/>
    <property type="evidence" value="ECO:0007669"/>
    <property type="project" value="InterPro"/>
</dbReference>
<dbReference type="SMART" id="SM00342">
    <property type="entry name" value="HTH_ARAC"/>
    <property type="match status" value="1"/>
</dbReference>
<dbReference type="PROSITE" id="PS01124">
    <property type="entry name" value="HTH_ARAC_FAMILY_2"/>
    <property type="match status" value="1"/>
</dbReference>
<protein>
    <submittedName>
        <fullName evidence="5">DNA-binding domain-containing protein, AraC-type</fullName>
    </submittedName>
</protein>
<dbReference type="Pfam" id="PF12833">
    <property type="entry name" value="HTH_18"/>
    <property type="match status" value="1"/>
</dbReference>
<keyword evidence="1" id="KW-0805">Transcription regulation</keyword>
<dbReference type="SUPFAM" id="SSF46689">
    <property type="entry name" value="Homeodomain-like"/>
    <property type="match status" value="2"/>
</dbReference>
<dbReference type="InterPro" id="IPR020449">
    <property type="entry name" value="Tscrpt_reg_AraC-type_HTH"/>
</dbReference>
<evidence type="ECO:0000313" key="5">
    <source>
        <dbReference type="EMBL" id="AEV30207.1"/>
    </source>
</evidence>
<evidence type="ECO:0000259" key="4">
    <source>
        <dbReference type="PROSITE" id="PS01124"/>
    </source>
</evidence>
<dbReference type="PROSITE" id="PS00041">
    <property type="entry name" value="HTH_ARAC_FAMILY_1"/>
    <property type="match status" value="1"/>
</dbReference>
<evidence type="ECO:0000256" key="3">
    <source>
        <dbReference type="ARBA" id="ARBA00023163"/>
    </source>
</evidence>
<dbReference type="InterPro" id="IPR018062">
    <property type="entry name" value="HTH_AraC-typ_CS"/>
</dbReference>
<dbReference type="GO" id="GO:0003700">
    <property type="term" value="F:DNA-binding transcription factor activity"/>
    <property type="evidence" value="ECO:0007669"/>
    <property type="project" value="InterPro"/>
</dbReference>
<dbReference type="eggNOG" id="COG2207">
    <property type="taxonomic scope" value="Bacteria"/>
</dbReference>
<name>G8QTG6_SPHPG</name>
<dbReference type="InterPro" id="IPR011256">
    <property type="entry name" value="Reg_factor_effector_dom_sf"/>
</dbReference>
<dbReference type="InterPro" id="IPR024265">
    <property type="entry name" value="DUF3788"/>
</dbReference>
<sequence>MCYRIYMQAWESIQRVVDVIETKDLSIGELATVASLSPFYFQRLFNRLVGMPVGEYVRLRRLARSCEALTNTQKRILDIALEFGFSDHANYTRAFRDAYGLTPDEYRQHPVHLNHCLKADVSILYADIEEGVPLITDDMVVEVTRRKLEAPRFFSGIERLLPDTDLSGGRETGVSAAASLWDTFHQTQPVDTVSIGVLYTKRKGDALATYFVGAEGVDQEGLAHFTLLKGDYAVCSIEAESFDLLIGSAIHKAMTYMRRWMKQHKVKCGTFSAELYHSTNSMELWLPIRTEDVGMSFNAIAKQVQNPLFDSLCSYLEETYQVKPVVEFSKCTMQYGWNVKYKKGGRSLCTLYPQEGSFLALIVIGYREMAEAEILLSFLTEYVQQVFADAKTGLQQKWLMIEVGSPEVLEDVKQLVALRRPIKRVRVR</sequence>
<dbReference type="Pfam" id="PF12663">
    <property type="entry name" value="DUF3788"/>
    <property type="match status" value="1"/>
</dbReference>
<dbReference type="Gene3D" id="3.20.80.10">
    <property type="entry name" value="Regulatory factor, effector binding domain"/>
    <property type="match status" value="1"/>
</dbReference>
<dbReference type="InterPro" id="IPR050959">
    <property type="entry name" value="MarA-like"/>
</dbReference>
<dbReference type="EMBL" id="CP003155">
    <property type="protein sequence ID" value="AEV30207.1"/>
    <property type="molecule type" value="Genomic_DNA"/>
</dbReference>
<dbReference type="InterPro" id="IPR009057">
    <property type="entry name" value="Homeodomain-like_sf"/>
</dbReference>
<evidence type="ECO:0000313" key="6">
    <source>
        <dbReference type="Proteomes" id="UP000005632"/>
    </source>
</evidence>
<dbReference type="PRINTS" id="PR00032">
    <property type="entry name" value="HTHARAC"/>
</dbReference>
<evidence type="ECO:0000256" key="2">
    <source>
        <dbReference type="ARBA" id="ARBA00023125"/>
    </source>
</evidence>
<dbReference type="STRING" id="158190.SpiGrapes_2441"/>